<dbReference type="EMBL" id="JACHEU010000001">
    <property type="protein sequence ID" value="MBB6013327.1"/>
    <property type="molecule type" value="Genomic_DNA"/>
</dbReference>
<feature type="transmembrane region" description="Helical" evidence="1">
    <location>
        <begin position="153"/>
        <end position="176"/>
    </location>
</feature>
<gene>
    <name evidence="2" type="ORF">HNR59_002672</name>
</gene>
<name>A0A7W9S3D2_9HYPH</name>
<protein>
    <submittedName>
        <fullName evidence="2">Uncharacterized protein</fullName>
    </submittedName>
</protein>
<accession>A0A7W9S3D2</accession>
<dbReference type="Proteomes" id="UP000533306">
    <property type="component" value="Unassembled WGS sequence"/>
</dbReference>
<proteinExistence type="predicted"/>
<keyword evidence="1" id="KW-0472">Membrane</keyword>
<keyword evidence="3" id="KW-1185">Reference proteome</keyword>
<comment type="caution">
    <text evidence="2">The sequence shown here is derived from an EMBL/GenBank/DDBJ whole genome shotgun (WGS) entry which is preliminary data.</text>
</comment>
<keyword evidence="1" id="KW-0812">Transmembrane</keyword>
<organism evidence="2 3">
    <name type="scientific">Aquamicrobium lusatiense</name>
    <dbReference type="NCBI Taxonomy" id="89772"/>
    <lineage>
        <taxon>Bacteria</taxon>
        <taxon>Pseudomonadati</taxon>
        <taxon>Pseudomonadota</taxon>
        <taxon>Alphaproteobacteria</taxon>
        <taxon>Hyphomicrobiales</taxon>
        <taxon>Phyllobacteriaceae</taxon>
        <taxon>Aquamicrobium</taxon>
    </lineage>
</organism>
<dbReference type="RefSeq" id="WP_183830996.1">
    <property type="nucleotide sequence ID" value="NZ_JACHEU010000001.1"/>
</dbReference>
<evidence type="ECO:0000256" key="1">
    <source>
        <dbReference type="SAM" id="Phobius"/>
    </source>
</evidence>
<keyword evidence="1" id="KW-1133">Transmembrane helix</keyword>
<evidence type="ECO:0000313" key="2">
    <source>
        <dbReference type="EMBL" id="MBB6013327.1"/>
    </source>
</evidence>
<evidence type="ECO:0000313" key="3">
    <source>
        <dbReference type="Proteomes" id="UP000533306"/>
    </source>
</evidence>
<reference evidence="2 3" key="1">
    <citation type="submission" date="2020-08" db="EMBL/GenBank/DDBJ databases">
        <title>Genomic Encyclopedia of Type Strains, Phase IV (KMG-IV): sequencing the most valuable type-strain genomes for metagenomic binning, comparative biology and taxonomic classification.</title>
        <authorList>
            <person name="Goeker M."/>
        </authorList>
    </citation>
    <scope>NUCLEOTIDE SEQUENCE [LARGE SCALE GENOMIC DNA]</scope>
    <source>
        <strain evidence="2 3">DSM 11099</strain>
    </source>
</reference>
<sequence>MGEPDETAFRHWHVLFDELCNRAGYYDDATLASAYCALTASKGQRQHETALRNLNNWRSGRHLPRSGNLRVLAKLLNVADDPQTQKLWNQLYRQAGEMEGKARPGLPVPVEQYAVPSHAPMTALTRVTGRQTGMTTLFVPERLGRKRFSAMQAAFGGAVLLAVGATAGALVTASGWRPWAGPADHAPIIAFNPVVNMKVGDARPIYAERGDCGKLPRDWHLLASDLPALRTGTFSDGGLARRFSKFCQGLTPARAIVFTASAPGIEEFEIQGDFFKMTVTD</sequence>
<dbReference type="AlphaFoldDB" id="A0A7W9S3D2"/>